<evidence type="ECO:0000256" key="11">
    <source>
        <dbReference type="ARBA" id="ARBA00023136"/>
    </source>
</evidence>
<evidence type="ECO:0000256" key="13">
    <source>
        <dbReference type="ARBA" id="ARBA00046320"/>
    </source>
</evidence>
<evidence type="ECO:0000313" key="21">
    <source>
        <dbReference type="EMBL" id="KAG2466225.1"/>
    </source>
</evidence>
<evidence type="ECO:0000256" key="1">
    <source>
        <dbReference type="ARBA" id="ARBA00004477"/>
    </source>
</evidence>
<feature type="transmembrane region" description="Helical" evidence="19">
    <location>
        <begin position="73"/>
        <end position="93"/>
    </location>
</feature>
<proteinExistence type="inferred from homology"/>
<evidence type="ECO:0000256" key="4">
    <source>
        <dbReference type="ARBA" id="ARBA00012522"/>
    </source>
</evidence>
<evidence type="ECO:0000256" key="7">
    <source>
        <dbReference type="ARBA" id="ARBA00022857"/>
    </source>
</evidence>
<keyword evidence="10" id="KW-0443">Lipid metabolism</keyword>
<dbReference type="GO" id="GO:0006488">
    <property type="term" value="P:dolichol-linked oligosaccharide biosynthetic process"/>
    <property type="evidence" value="ECO:0007669"/>
    <property type="project" value="UniProtKB-UniRule"/>
</dbReference>
<feature type="domain" description="3-oxo-5-alpha-steroid 4-dehydrogenase C-terminal" evidence="20">
    <location>
        <begin position="168"/>
        <end position="319"/>
    </location>
</feature>
<dbReference type="FunFam" id="1.20.120.1630:FF:000021">
    <property type="entry name" value="Polyprenol reductase 1"/>
    <property type="match status" value="1"/>
</dbReference>
<dbReference type="GO" id="GO:0005789">
    <property type="term" value="C:endoplasmic reticulum membrane"/>
    <property type="evidence" value="ECO:0007669"/>
    <property type="project" value="UniProtKB-SubCell"/>
</dbReference>
<keyword evidence="6 19" id="KW-0256">Endoplasmic reticulum</keyword>
<feature type="transmembrane region" description="Helical" evidence="19">
    <location>
        <begin position="197"/>
        <end position="216"/>
    </location>
</feature>
<organism evidence="21 22">
    <name type="scientific">Polypterus senegalus</name>
    <name type="common">Senegal bichir</name>
    <dbReference type="NCBI Taxonomy" id="55291"/>
    <lineage>
        <taxon>Eukaryota</taxon>
        <taxon>Metazoa</taxon>
        <taxon>Chordata</taxon>
        <taxon>Craniata</taxon>
        <taxon>Vertebrata</taxon>
        <taxon>Euteleostomi</taxon>
        <taxon>Actinopterygii</taxon>
        <taxon>Polypteriformes</taxon>
        <taxon>Polypteridae</taxon>
        <taxon>Polypterus</taxon>
    </lineage>
</organism>
<comment type="catalytic activity">
    <reaction evidence="18 19">
        <text>a di-trans,poly-cis-dolichal + NADP(+) = a di-trans,poly-cis-polyprenal + NADPH + H(+)</text>
        <dbReference type="Rhea" id="RHEA:80727"/>
        <dbReference type="Rhea" id="RHEA-COMP:19536"/>
        <dbReference type="Rhea" id="RHEA-COMP:19537"/>
        <dbReference type="ChEBI" id="CHEBI:15378"/>
        <dbReference type="ChEBI" id="CHEBI:57783"/>
        <dbReference type="ChEBI" id="CHEBI:58349"/>
        <dbReference type="ChEBI" id="CHEBI:231623"/>
        <dbReference type="ChEBI" id="CHEBI:231637"/>
        <dbReference type="EC" id="1.3.1.94"/>
    </reaction>
    <physiologicalReaction direction="right-to-left" evidence="18 19">
        <dbReference type="Rhea" id="RHEA:80729"/>
    </physiologicalReaction>
</comment>
<evidence type="ECO:0000256" key="2">
    <source>
        <dbReference type="ARBA" id="ARBA00004922"/>
    </source>
</evidence>
<evidence type="ECO:0000256" key="8">
    <source>
        <dbReference type="ARBA" id="ARBA00022989"/>
    </source>
</evidence>
<accession>A0A8X7XEY0</accession>
<dbReference type="GO" id="GO:0047751">
    <property type="term" value="F:3-oxo-5-alpha-steroid 4-dehydrogenase (NADP+) activity"/>
    <property type="evidence" value="ECO:0007669"/>
    <property type="project" value="UniProtKB-UniRule"/>
</dbReference>
<dbReference type="GO" id="GO:0160198">
    <property type="term" value="F:polyprenal reductase activity"/>
    <property type="evidence" value="ECO:0007669"/>
    <property type="project" value="UniProtKB-EC"/>
</dbReference>
<dbReference type="EC" id="1.3.1.22" evidence="3 19"/>
<keyword evidence="11 19" id="KW-0472">Membrane</keyword>
<dbReference type="AlphaFoldDB" id="A0A8X7XEY0"/>
<protein>
    <recommendedName>
        <fullName evidence="14 19">Polyprenal reductase</fullName>
        <ecNumber evidence="3 19">1.3.1.22</ecNumber>
        <ecNumber evidence="4 19">1.3.1.94</ecNumber>
    </recommendedName>
</protein>
<dbReference type="Gene3D" id="1.20.120.1630">
    <property type="match status" value="1"/>
</dbReference>
<feature type="transmembrane region" description="Helical" evidence="19">
    <location>
        <begin position="167"/>
        <end position="185"/>
    </location>
</feature>
<evidence type="ECO:0000256" key="19">
    <source>
        <dbReference type="RuleBase" id="RU367081"/>
    </source>
</evidence>
<sequence length="319" mass="37383">MSFTCWAFIDFIWLFLALAFAFSVCIFKLSRAKVNYSNSKILYIFEDLIRYGKTKNDLRRGALLRLFDVPKRWFFHFYIVSVIWNSFLIRYHINAVFFGVRYPIWLSDLSSALTNFCVQHENGKYNNNIRCNQLSVLLIHLLLWAHSVRRLYECLFISVFSDGVLHIVQYCFGLAYYVLLGLTVISTSSISSTENRYAQIHFSHFLGIAMFIWASVHQNRCLTILANLRKENNGKVINMQHSIPVGDWFGLISSPHYFAELLIYISLSLTLGGWNLTWWLVVLYVLFNQALAAALCQEFYHKKFDSYPKCRRAFIPYLL</sequence>
<keyword evidence="5 19" id="KW-0812">Transmembrane</keyword>
<evidence type="ECO:0000313" key="22">
    <source>
        <dbReference type="Proteomes" id="UP000886611"/>
    </source>
</evidence>
<dbReference type="GO" id="GO:0102389">
    <property type="term" value="F:polyprenol reductase activity"/>
    <property type="evidence" value="ECO:0007669"/>
    <property type="project" value="UniProtKB-UniRule"/>
</dbReference>
<keyword evidence="7 19" id="KW-0521">NADP</keyword>
<evidence type="ECO:0000256" key="18">
    <source>
        <dbReference type="ARBA" id="ARBA00049427"/>
    </source>
</evidence>
<evidence type="ECO:0000256" key="15">
    <source>
        <dbReference type="ARBA" id="ARBA00048095"/>
    </source>
</evidence>
<evidence type="ECO:0000256" key="12">
    <source>
        <dbReference type="ARBA" id="ARBA00045898"/>
    </source>
</evidence>
<keyword evidence="22" id="KW-1185">Reference proteome</keyword>
<evidence type="ECO:0000259" key="20">
    <source>
        <dbReference type="Pfam" id="PF02544"/>
    </source>
</evidence>
<evidence type="ECO:0000256" key="6">
    <source>
        <dbReference type="ARBA" id="ARBA00022824"/>
    </source>
</evidence>
<keyword evidence="9 19" id="KW-0560">Oxidoreductase</keyword>
<dbReference type="GO" id="GO:0016095">
    <property type="term" value="P:polyprenol catabolic process"/>
    <property type="evidence" value="ECO:0007669"/>
    <property type="project" value="UniProtKB-UniRule"/>
</dbReference>
<feature type="transmembrane region" description="Helical" evidence="19">
    <location>
        <begin position="6"/>
        <end position="27"/>
    </location>
</feature>
<dbReference type="PROSITE" id="PS50244">
    <property type="entry name" value="S5A_REDUCTASE"/>
    <property type="match status" value="1"/>
</dbReference>
<comment type="pathway">
    <text evidence="2 19">Protein modification; protein glycosylation.</text>
</comment>
<dbReference type="InterPro" id="IPR001104">
    <property type="entry name" value="3-oxo-5_a-steroid_4-DH_C"/>
</dbReference>
<comment type="catalytic activity">
    <reaction evidence="16">
        <text>a 3-oxo-5alpha-steroid + NADP(+) = a 3-oxo-Delta(4)-steroid + NADPH + H(+)</text>
        <dbReference type="Rhea" id="RHEA:54384"/>
        <dbReference type="ChEBI" id="CHEBI:13601"/>
        <dbReference type="ChEBI" id="CHEBI:15378"/>
        <dbReference type="ChEBI" id="CHEBI:47909"/>
        <dbReference type="ChEBI" id="CHEBI:57783"/>
        <dbReference type="ChEBI" id="CHEBI:58349"/>
        <dbReference type="EC" id="1.3.1.22"/>
    </reaction>
    <physiologicalReaction direction="right-to-left" evidence="16">
        <dbReference type="Rhea" id="RHEA:54386"/>
    </physiologicalReaction>
</comment>
<feature type="non-terminal residue" evidence="21">
    <location>
        <position position="1"/>
    </location>
</feature>
<dbReference type="PANTHER" id="PTHR14624:SF0">
    <property type="entry name" value="POLYPRENOL REDUCTASE"/>
    <property type="match status" value="1"/>
</dbReference>
<evidence type="ECO:0000256" key="17">
    <source>
        <dbReference type="ARBA" id="ARBA00049397"/>
    </source>
</evidence>
<gene>
    <name evidence="21" type="primary">Srd5a3</name>
    <name evidence="21" type="ORF">GTO96_0016482</name>
</gene>
<evidence type="ECO:0000256" key="3">
    <source>
        <dbReference type="ARBA" id="ARBA00012049"/>
    </source>
</evidence>
<evidence type="ECO:0000256" key="14">
    <source>
        <dbReference type="ARBA" id="ARBA00047186"/>
    </source>
</evidence>
<name>A0A8X7XEY0_POLSE</name>
<dbReference type="Pfam" id="PF02544">
    <property type="entry name" value="Steroid_dh"/>
    <property type="match status" value="1"/>
</dbReference>
<dbReference type="InterPro" id="IPR039698">
    <property type="entry name" value="Dfg10/SRD5A3"/>
</dbReference>
<reference evidence="21 22" key="1">
    <citation type="journal article" date="2021" name="Cell">
        <title>Tracing the genetic footprints of vertebrate landing in non-teleost ray-finned fishes.</title>
        <authorList>
            <person name="Bi X."/>
            <person name="Wang K."/>
            <person name="Yang L."/>
            <person name="Pan H."/>
            <person name="Jiang H."/>
            <person name="Wei Q."/>
            <person name="Fang M."/>
            <person name="Yu H."/>
            <person name="Zhu C."/>
            <person name="Cai Y."/>
            <person name="He Y."/>
            <person name="Gan X."/>
            <person name="Zeng H."/>
            <person name="Yu D."/>
            <person name="Zhu Y."/>
            <person name="Jiang H."/>
            <person name="Qiu Q."/>
            <person name="Yang H."/>
            <person name="Zhang Y.E."/>
            <person name="Wang W."/>
            <person name="Zhu M."/>
            <person name="He S."/>
            <person name="Zhang G."/>
        </authorList>
    </citation>
    <scope>NUCLEOTIDE SEQUENCE [LARGE SCALE GENOMIC DNA]</scope>
    <source>
        <strain evidence="21">Bchr_013</strain>
    </source>
</reference>
<dbReference type="Proteomes" id="UP000886611">
    <property type="component" value="Unassembled WGS sequence"/>
</dbReference>
<evidence type="ECO:0000256" key="9">
    <source>
        <dbReference type="ARBA" id="ARBA00023002"/>
    </source>
</evidence>
<dbReference type="EC" id="1.3.1.94" evidence="4 19"/>
<comment type="subcellular location">
    <subcellularLocation>
        <location evidence="1">Endoplasmic reticulum membrane</location>
        <topology evidence="1">Multi-pass membrane protein</topology>
    </subcellularLocation>
</comment>
<comment type="catalytic activity">
    <reaction evidence="17">
        <text>17beta-hydroxy-5alpha-androstan-3-one + NADP(+) = testosterone + NADPH + H(+)</text>
        <dbReference type="Rhea" id="RHEA:50820"/>
        <dbReference type="ChEBI" id="CHEBI:15378"/>
        <dbReference type="ChEBI" id="CHEBI:16330"/>
        <dbReference type="ChEBI" id="CHEBI:17347"/>
        <dbReference type="ChEBI" id="CHEBI:57783"/>
        <dbReference type="ChEBI" id="CHEBI:58349"/>
        <dbReference type="EC" id="1.3.1.22"/>
    </reaction>
    <physiologicalReaction direction="right-to-left" evidence="17">
        <dbReference type="Rhea" id="RHEA:50822"/>
    </physiologicalReaction>
</comment>
<feature type="non-terminal residue" evidence="21">
    <location>
        <position position="319"/>
    </location>
</feature>
<keyword evidence="8 19" id="KW-1133">Transmembrane helix</keyword>
<evidence type="ECO:0000256" key="5">
    <source>
        <dbReference type="ARBA" id="ARBA00022692"/>
    </source>
</evidence>
<comment type="similarity">
    <text evidence="13 19">Belongs to the steroid 5-alpha reductase family. Polyprenal reductase subfamily.</text>
</comment>
<evidence type="ECO:0000256" key="10">
    <source>
        <dbReference type="ARBA" id="ARBA00023098"/>
    </source>
</evidence>
<dbReference type="PANTHER" id="PTHR14624">
    <property type="entry name" value="DFG10 PROTEIN"/>
    <property type="match status" value="1"/>
</dbReference>
<dbReference type="EMBL" id="JAATIS010001721">
    <property type="protein sequence ID" value="KAG2466225.1"/>
    <property type="molecule type" value="Genomic_DNA"/>
</dbReference>
<comment type="catalytic activity">
    <reaction evidence="15">
        <text>androst-4-ene-3,17-dione + NADPH + H(+) = 5alpha-androstan-3,17-dione + NADP(+)</text>
        <dbReference type="Rhea" id="RHEA:50816"/>
        <dbReference type="ChEBI" id="CHEBI:15378"/>
        <dbReference type="ChEBI" id="CHEBI:15994"/>
        <dbReference type="ChEBI" id="CHEBI:16422"/>
        <dbReference type="ChEBI" id="CHEBI:57783"/>
        <dbReference type="ChEBI" id="CHEBI:58349"/>
    </reaction>
    <physiologicalReaction direction="right-to-left" evidence="15">
        <dbReference type="Rhea" id="RHEA:50818"/>
    </physiologicalReaction>
</comment>
<comment type="function">
    <text evidence="12">Plays a key role in early steps of protein N-linked glycosylation by being involved in the conversion of polyprenol into dolichol. Acts as a polyprenal reductase that mediates the reduction of polyprenal into dolichal in a NADP-dependent mechanism. Dolichols are required for the synthesis of dolichol-linked monosaccharides and the oligosaccharide precursor used for N-glycosylation. Also able to convert testosterone (T) into 5-alpha-dihydrotestosterone (DHT).</text>
</comment>
<comment type="caution">
    <text evidence="21">The sequence shown here is derived from an EMBL/GenBank/DDBJ whole genome shotgun (WGS) entry which is preliminary data.</text>
</comment>
<evidence type="ECO:0000256" key="16">
    <source>
        <dbReference type="ARBA" id="ARBA00048765"/>
    </source>
</evidence>